<protein>
    <recommendedName>
        <fullName evidence="5">Nucleotidyltransferase-like domain-containing protein</fullName>
    </recommendedName>
</protein>
<evidence type="ECO:0000259" key="1">
    <source>
        <dbReference type="Pfam" id="PF14540"/>
    </source>
</evidence>
<dbReference type="Gene3D" id="3.30.460.10">
    <property type="entry name" value="Beta Polymerase, domain 2"/>
    <property type="match status" value="1"/>
</dbReference>
<dbReference type="InterPro" id="IPR054515">
    <property type="entry name" value="YgxA-like_substrate-bd"/>
</dbReference>
<dbReference type="Proteomes" id="UP000608420">
    <property type="component" value="Unassembled WGS sequence"/>
</dbReference>
<organism evidence="3 4">
    <name type="scientific">Paenibacillus aceti</name>
    <dbReference type="NCBI Taxonomy" id="1820010"/>
    <lineage>
        <taxon>Bacteria</taxon>
        <taxon>Bacillati</taxon>
        <taxon>Bacillota</taxon>
        <taxon>Bacilli</taxon>
        <taxon>Bacillales</taxon>
        <taxon>Paenibacillaceae</taxon>
        <taxon>Paenibacillus</taxon>
    </lineage>
</organism>
<dbReference type="Gene3D" id="1.20.120.330">
    <property type="entry name" value="Nucleotidyltransferases domain 2"/>
    <property type="match status" value="1"/>
</dbReference>
<evidence type="ECO:0000313" key="3">
    <source>
        <dbReference type="EMBL" id="GGG16807.1"/>
    </source>
</evidence>
<gene>
    <name evidence="3" type="ORF">GCM10010913_43570</name>
</gene>
<keyword evidence="4" id="KW-1185">Reference proteome</keyword>
<dbReference type="InterPro" id="IPR043519">
    <property type="entry name" value="NT_sf"/>
</dbReference>
<feature type="domain" description="Nucleotidyltransferase-like" evidence="1">
    <location>
        <begin position="28"/>
        <end position="114"/>
    </location>
</feature>
<evidence type="ECO:0000313" key="4">
    <source>
        <dbReference type="Proteomes" id="UP000608420"/>
    </source>
</evidence>
<dbReference type="Pfam" id="PF14540">
    <property type="entry name" value="NTF-like"/>
    <property type="match status" value="1"/>
</dbReference>
<dbReference type="EMBL" id="BMIW01000046">
    <property type="protein sequence ID" value="GGG16807.1"/>
    <property type="molecule type" value="Genomic_DNA"/>
</dbReference>
<name>A0ABQ1W6V2_9BACL</name>
<dbReference type="Pfam" id="PF22339">
    <property type="entry name" value="YgxA-like_sub_bind"/>
    <property type="match status" value="1"/>
</dbReference>
<accession>A0ABQ1W6V2</accession>
<reference evidence="4" key="1">
    <citation type="journal article" date="2019" name="Int. J. Syst. Evol. Microbiol.">
        <title>The Global Catalogue of Microorganisms (GCM) 10K type strain sequencing project: providing services to taxonomists for standard genome sequencing and annotation.</title>
        <authorList>
            <consortium name="The Broad Institute Genomics Platform"/>
            <consortium name="The Broad Institute Genome Sequencing Center for Infectious Disease"/>
            <person name="Wu L."/>
            <person name="Ma J."/>
        </authorList>
    </citation>
    <scope>NUCLEOTIDE SEQUENCE [LARGE SCALE GENOMIC DNA]</scope>
    <source>
        <strain evidence="4">CGMCC 1.15420</strain>
    </source>
</reference>
<sequence>MEPTIFSFPDTENCPGAIGAVGYRHNGEYHSPLLNEFNLLIIAICHDLDDEVRFEHFINGEVRYQLLQVGKNYLRRSIVSGDNSDIVQCFLRGDVIWDVEGELAEFRSDLIQFRGELRSRRLFKEYSRLLRTHTEAKYHEQASDFMDAYCSVMQALKHYANIELIEQGILPESVTWEQMHSLNPVVYKLFHELTDSRETLSQRIELLLLTSEFSIVSKMEDCCSPLLRVLKSGKETWSVYELARRPELNHASDDLPLVLSKLVHHALIKEVTLAAVDGYGEGREIRYKA</sequence>
<feature type="domain" description="YgxA-like substrate binding" evidence="2">
    <location>
        <begin position="121"/>
        <end position="218"/>
    </location>
</feature>
<evidence type="ECO:0000259" key="2">
    <source>
        <dbReference type="Pfam" id="PF22339"/>
    </source>
</evidence>
<proteinExistence type="predicted"/>
<dbReference type="InterPro" id="IPR029348">
    <property type="entry name" value="NTF-like"/>
</dbReference>
<dbReference type="RefSeq" id="WP_120463433.1">
    <property type="nucleotide sequence ID" value="NZ_BMIW01000046.1"/>
</dbReference>
<comment type="caution">
    <text evidence="3">The sequence shown here is derived from an EMBL/GenBank/DDBJ whole genome shotgun (WGS) entry which is preliminary data.</text>
</comment>
<evidence type="ECO:0008006" key="5">
    <source>
        <dbReference type="Google" id="ProtNLM"/>
    </source>
</evidence>